<dbReference type="PANTHER" id="PTHR11709">
    <property type="entry name" value="MULTI-COPPER OXIDASE"/>
    <property type="match status" value="1"/>
</dbReference>
<dbReference type="SUPFAM" id="SSF49503">
    <property type="entry name" value="Cupredoxins"/>
    <property type="match status" value="2"/>
</dbReference>
<dbReference type="HOGENOM" id="CLU_030096_2_0_5"/>
<reference evidence="9 10" key="1">
    <citation type="submission" date="2013-11" db="EMBL/GenBank/DDBJ databases">
        <title>Complete genome sequence of Rhizobium gallicum bv. gallicum R602.</title>
        <authorList>
            <person name="Bustos P."/>
            <person name="Santamaria R.I."/>
            <person name="Lozano L."/>
            <person name="Acosta J.L."/>
            <person name="Ormeno-Orrillo E."/>
            <person name="Rogel M.A."/>
            <person name="Romero D."/>
            <person name="Cevallos M.A."/>
            <person name="Martinez-Romero E."/>
            <person name="Gonzalez V."/>
        </authorList>
    </citation>
    <scope>NUCLEOTIDE SEQUENCE [LARGE SCALE GENOMIC DNA]</scope>
    <source>
        <strain evidence="9 10">R602</strain>
    </source>
</reference>
<dbReference type="InterPro" id="IPR011707">
    <property type="entry name" value="Cu-oxidase-like_N"/>
</dbReference>
<dbReference type="InterPro" id="IPR011706">
    <property type="entry name" value="Cu-oxidase_C"/>
</dbReference>
<evidence type="ECO:0000259" key="7">
    <source>
        <dbReference type="Pfam" id="PF07732"/>
    </source>
</evidence>
<feature type="domain" description="Plastocyanin-like" evidence="7">
    <location>
        <begin position="426"/>
        <end position="537"/>
    </location>
</feature>
<keyword evidence="1" id="KW-0479">Metal-binding</keyword>
<keyword evidence="5" id="KW-1133">Transmembrane helix</keyword>
<dbReference type="PANTHER" id="PTHR11709:SF394">
    <property type="entry name" value="FI03373P-RELATED"/>
    <property type="match status" value="1"/>
</dbReference>
<dbReference type="EMBL" id="CP006877">
    <property type="protein sequence ID" value="AJD41635.1"/>
    <property type="molecule type" value="Genomic_DNA"/>
</dbReference>
<evidence type="ECO:0000313" key="10">
    <source>
        <dbReference type="Proteomes" id="UP000031368"/>
    </source>
</evidence>
<dbReference type="InterPro" id="IPR025509">
    <property type="entry name" value="DUF4396"/>
</dbReference>
<dbReference type="AlphaFoldDB" id="A0A0B4X4I5"/>
<gene>
    <name evidence="9" type="ORF">RGR602_CH02309</name>
</gene>
<evidence type="ECO:0000259" key="8">
    <source>
        <dbReference type="Pfam" id="PF14342"/>
    </source>
</evidence>
<dbReference type="Gene3D" id="2.60.40.420">
    <property type="entry name" value="Cupredoxins - blue copper proteins"/>
    <property type="match status" value="2"/>
</dbReference>
<proteinExistence type="predicted"/>
<feature type="domain" description="Plastocyanin-like" evidence="6">
    <location>
        <begin position="570"/>
        <end position="672"/>
    </location>
</feature>
<evidence type="ECO:0000256" key="5">
    <source>
        <dbReference type="SAM" id="Phobius"/>
    </source>
</evidence>
<keyword evidence="5" id="KW-0472">Membrane</keyword>
<feature type="domain" description="DUF4396" evidence="8">
    <location>
        <begin position="123"/>
        <end position="260"/>
    </location>
</feature>
<dbReference type="CDD" id="cd04202">
    <property type="entry name" value="CuRO_D2_2dMcoN_like"/>
    <property type="match status" value="1"/>
</dbReference>
<feature type="region of interest" description="Disordered" evidence="4">
    <location>
        <begin position="284"/>
        <end position="320"/>
    </location>
</feature>
<dbReference type="Pfam" id="PF14342">
    <property type="entry name" value="DUF4396"/>
    <property type="match status" value="1"/>
</dbReference>
<dbReference type="Pfam" id="PF07732">
    <property type="entry name" value="Cu-oxidase_3"/>
    <property type="match status" value="1"/>
</dbReference>
<organism evidence="9 10">
    <name type="scientific">Rhizobium gallicum bv. gallicum R602sp</name>
    <dbReference type="NCBI Taxonomy" id="1041138"/>
    <lineage>
        <taxon>Bacteria</taxon>
        <taxon>Pseudomonadati</taxon>
        <taxon>Pseudomonadota</taxon>
        <taxon>Alphaproteobacteria</taxon>
        <taxon>Hyphomicrobiales</taxon>
        <taxon>Rhizobiaceae</taxon>
        <taxon>Rhizobium/Agrobacterium group</taxon>
        <taxon>Rhizobium</taxon>
    </lineage>
</organism>
<feature type="transmembrane region" description="Helical" evidence="5">
    <location>
        <begin position="84"/>
        <end position="106"/>
    </location>
</feature>
<evidence type="ECO:0000256" key="1">
    <source>
        <dbReference type="ARBA" id="ARBA00022723"/>
    </source>
</evidence>
<feature type="transmembrane region" description="Helical" evidence="5">
    <location>
        <begin position="328"/>
        <end position="348"/>
    </location>
</feature>
<evidence type="ECO:0000313" key="9">
    <source>
        <dbReference type="EMBL" id="AJD41635.1"/>
    </source>
</evidence>
<evidence type="ECO:0000256" key="2">
    <source>
        <dbReference type="ARBA" id="ARBA00023002"/>
    </source>
</evidence>
<keyword evidence="3" id="KW-0186">Copper</keyword>
<feature type="transmembrane region" description="Helical" evidence="5">
    <location>
        <begin position="54"/>
        <end position="72"/>
    </location>
</feature>
<sequence>MIHRHHNGEVHLFGQRAGSYLLLLPSHLTFQRWKASSCASKKEEVCLFIQPVDYLLFVWFILAAFSTAYVAWDQFRNNPEPNVMKWGFILVTLYLGPVGLMLYVLADKEPRPNTHEEFVKPLWKQGIGSTIHCVAGDATGIIIAAAITAVLGLPMWLDIIIEYIAGFAVGLFVFQALFMKNMMGGTYWQNVRNSFMPEFISMNAMMAGMAPVMAILMMGRDMRAMWPGEMLFWGVMAFGVGIGFATAYPFNVWLVAKQLKHGLMTAREDEQKNLTAHEISERTTNHEMETGHQSNTHHGMRPSHQQHMSHGDSHQHGEKLPPAYAPTLTQIVAMACFSLIMLAGGYAYSFTQVNMRLSAHDVGRAIMAPGMIMTFDTPGDAMKDMAAVDPRGVTFTASSDARGATMLEPRIENGVKVFDLTASVIRWTILPDVTVEAYAYNNQVPGPTLRVTEGDRVRINVRNDLPESTTVHWHGLILSNEMDGPAMITQKPIEPGQEFSYEYTVGQRGTYFYHTHDHVDRQQALGLYGALIIDPKNPADVIPADAEYLVQLQEWIKRDWLTFPSMPMEGALPNYFTINGKSYPATETVQMKVGQTLKVRFIGSNTTAIHPMHIHGGPFEVAAVDGETLAPSARYLADTVNIAPGQRYDVLWQARRPGKWLIHCHISHHTTNNNVETQGGGGLMLVIDVTGD</sequence>
<evidence type="ECO:0000259" key="6">
    <source>
        <dbReference type="Pfam" id="PF07731"/>
    </source>
</evidence>
<dbReference type="CDD" id="cd13860">
    <property type="entry name" value="CuRO_1_2dMco_1"/>
    <property type="match status" value="1"/>
</dbReference>
<feature type="transmembrane region" description="Helical" evidence="5">
    <location>
        <begin position="126"/>
        <end position="153"/>
    </location>
</feature>
<accession>A0A0B4X4I5</accession>
<evidence type="ECO:0000256" key="3">
    <source>
        <dbReference type="ARBA" id="ARBA00023008"/>
    </source>
</evidence>
<feature type="compositionally biased region" description="Basic and acidic residues" evidence="4">
    <location>
        <begin position="309"/>
        <end position="319"/>
    </location>
</feature>
<keyword evidence="10" id="KW-1185">Reference proteome</keyword>
<dbReference type="GO" id="GO:0005507">
    <property type="term" value="F:copper ion binding"/>
    <property type="evidence" value="ECO:0007669"/>
    <property type="project" value="InterPro"/>
</dbReference>
<feature type="transmembrane region" description="Helical" evidence="5">
    <location>
        <begin position="160"/>
        <end position="179"/>
    </location>
</feature>
<name>A0A0B4X4I5_9HYPH</name>
<dbReference type="Proteomes" id="UP000031368">
    <property type="component" value="Chromosome"/>
</dbReference>
<dbReference type="KEGG" id="rga:RGR602_CH02309"/>
<feature type="compositionally biased region" description="Polar residues" evidence="4">
    <location>
        <begin position="291"/>
        <end position="308"/>
    </location>
</feature>
<feature type="transmembrane region" description="Helical" evidence="5">
    <location>
        <begin position="199"/>
        <end position="218"/>
    </location>
</feature>
<evidence type="ECO:0000256" key="4">
    <source>
        <dbReference type="SAM" id="MobiDB-lite"/>
    </source>
</evidence>
<dbReference type="InterPro" id="IPR045087">
    <property type="entry name" value="Cu-oxidase_fam"/>
</dbReference>
<keyword evidence="2" id="KW-0560">Oxidoreductase</keyword>
<dbReference type="Pfam" id="PF07731">
    <property type="entry name" value="Cu-oxidase_2"/>
    <property type="match status" value="1"/>
</dbReference>
<protein>
    <submittedName>
        <fullName evidence="9">Multicopper oxidase domain-containing protein</fullName>
    </submittedName>
</protein>
<dbReference type="InterPro" id="IPR008972">
    <property type="entry name" value="Cupredoxin"/>
</dbReference>
<dbReference type="GO" id="GO:0016491">
    <property type="term" value="F:oxidoreductase activity"/>
    <property type="evidence" value="ECO:0007669"/>
    <property type="project" value="UniProtKB-KW"/>
</dbReference>
<feature type="transmembrane region" description="Helical" evidence="5">
    <location>
        <begin position="230"/>
        <end position="250"/>
    </location>
</feature>
<keyword evidence="5" id="KW-0812">Transmembrane</keyword>